<gene>
    <name evidence="1" type="ORF">OMED0929_LOCUS5633</name>
</gene>
<sequence length="101" mass="10867">MPPPAAECTDGACARKSEMFTAMRDALHAVDGARAASSPPCPLDIDSLGTSSWGLFHTLAAYYPVRHESLIDIDDNTVHAFDAHSTRARSDAFNLACLFVE</sequence>
<evidence type="ECO:0000313" key="1">
    <source>
        <dbReference type="EMBL" id="CAD8585815.1"/>
    </source>
</evidence>
<evidence type="ECO:0008006" key="2">
    <source>
        <dbReference type="Google" id="ProtNLM"/>
    </source>
</evidence>
<organism evidence="1">
    <name type="scientific">Ostreococcus mediterraneus</name>
    <dbReference type="NCBI Taxonomy" id="1486918"/>
    <lineage>
        <taxon>Eukaryota</taxon>
        <taxon>Viridiplantae</taxon>
        <taxon>Chlorophyta</taxon>
        <taxon>Mamiellophyceae</taxon>
        <taxon>Mamiellales</taxon>
        <taxon>Bathycoccaceae</taxon>
        <taxon>Ostreococcus</taxon>
    </lineage>
</organism>
<dbReference type="AlphaFoldDB" id="A0A7S0PQB4"/>
<dbReference type="EMBL" id="HBEW01006670">
    <property type="protein sequence ID" value="CAD8585815.1"/>
    <property type="molecule type" value="Transcribed_RNA"/>
</dbReference>
<protein>
    <recommendedName>
        <fullName evidence="2">Sulfhydryl oxidase</fullName>
    </recommendedName>
</protein>
<reference evidence="1" key="1">
    <citation type="submission" date="2021-01" db="EMBL/GenBank/DDBJ databases">
        <authorList>
            <person name="Corre E."/>
            <person name="Pelletier E."/>
            <person name="Niang G."/>
            <person name="Scheremetjew M."/>
            <person name="Finn R."/>
            <person name="Kale V."/>
            <person name="Holt S."/>
            <person name="Cochrane G."/>
            <person name="Meng A."/>
            <person name="Brown T."/>
            <person name="Cohen L."/>
        </authorList>
    </citation>
    <scope>NUCLEOTIDE SEQUENCE</scope>
    <source>
        <strain evidence="1">Clade-D-RCC2572</strain>
    </source>
</reference>
<accession>A0A7S0PQB4</accession>
<name>A0A7S0PQB4_9CHLO</name>
<dbReference type="GO" id="GO:0016972">
    <property type="term" value="F:thiol oxidase activity"/>
    <property type="evidence" value="ECO:0007669"/>
    <property type="project" value="InterPro"/>
</dbReference>
<dbReference type="InterPro" id="IPR036774">
    <property type="entry name" value="ERV/ALR_sulphydryl_oxid_sf"/>
</dbReference>
<proteinExistence type="predicted"/>
<dbReference type="SUPFAM" id="SSF69000">
    <property type="entry name" value="FAD-dependent thiol oxidase"/>
    <property type="match status" value="1"/>
</dbReference>